<dbReference type="STRING" id="6336.A0A0V0RU44"/>
<reference evidence="5 6" key="1">
    <citation type="submission" date="2015-01" db="EMBL/GenBank/DDBJ databases">
        <title>Evolution of Trichinella species and genotypes.</title>
        <authorList>
            <person name="Korhonen P.K."/>
            <person name="Edoardo P."/>
            <person name="Giuseppe L.R."/>
            <person name="Gasser R.B."/>
        </authorList>
    </citation>
    <scope>NUCLEOTIDE SEQUENCE [LARGE SCALE GENOMIC DNA]</scope>
    <source>
        <strain evidence="5">ISS37</strain>
    </source>
</reference>
<dbReference type="EMBL" id="JYDL01000079">
    <property type="protein sequence ID" value="KRX18001.1"/>
    <property type="molecule type" value="Genomic_DNA"/>
</dbReference>
<keyword evidence="2" id="KW-0547">Nucleotide-binding</keyword>
<proteinExistence type="predicted"/>
<name>A0A0V0RU44_9BILA</name>
<dbReference type="SMART" id="SM00382">
    <property type="entry name" value="AAA"/>
    <property type="match status" value="2"/>
</dbReference>
<dbReference type="GO" id="GO:0016887">
    <property type="term" value="F:ATP hydrolysis activity"/>
    <property type="evidence" value="ECO:0007669"/>
    <property type="project" value="InterPro"/>
</dbReference>
<evidence type="ECO:0000313" key="5">
    <source>
        <dbReference type="EMBL" id="KRX18001.1"/>
    </source>
</evidence>
<keyword evidence="3" id="KW-0067">ATP-binding</keyword>
<dbReference type="SUPFAM" id="SSF52540">
    <property type="entry name" value="P-loop containing nucleoside triphosphate hydrolases"/>
    <property type="match status" value="2"/>
</dbReference>
<dbReference type="GO" id="GO:0005737">
    <property type="term" value="C:cytoplasm"/>
    <property type="evidence" value="ECO:0007669"/>
    <property type="project" value="TreeGrafter"/>
</dbReference>
<dbReference type="Pfam" id="PF17862">
    <property type="entry name" value="AAA_lid_3"/>
    <property type="match status" value="2"/>
</dbReference>
<evidence type="ECO:0000256" key="1">
    <source>
        <dbReference type="ARBA" id="ARBA00022737"/>
    </source>
</evidence>
<dbReference type="InterPro" id="IPR041569">
    <property type="entry name" value="AAA_lid_3"/>
</dbReference>
<comment type="caution">
    <text evidence="5">The sequence shown here is derived from an EMBL/GenBank/DDBJ whole genome shotgun (WGS) entry which is preliminary data.</text>
</comment>
<keyword evidence="1" id="KW-0677">Repeat</keyword>
<dbReference type="InterPro" id="IPR027417">
    <property type="entry name" value="P-loop_NTPase"/>
</dbReference>
<dbReference type="InterPro" id="IPR003959">
    <property type="entry name" value="ATPase_AAA_core"/>
</dbReference>
<feature type="domain" description="AAA+ ATPase" evidence="4">
    <location>
        <begin position="555"/>
        <end position="694"/>
    </location>
</feature>
<dbReference type="Gene3D" id="1.10.8.60">
    <property type="match status" value="2"/>
</dbReference>
<dbReference type="OrthoDB" id="27435at2759"/>
<dbReference type="InterPro" id="IPR050168">
    <property type="entry name" value="AAA_ATPase_domain"/>
</dbReference>
<feature type="domain" description="AAA+ ATPase" evidence="4">
    <location>
        <begin position="317"/>
        <end position="430"/>
    </location>
</feature>
<dbReference type="Gene3D" id="3.40.50.300">
    <property type="entry name" value="P-loop containing nucleotide triphosphate hydrolases"/>
    <property type="match status" value="2"/>
</dbReference>
<dbReference type="InterPro" id="IPR003960">
    <property type="entry name" value="ATPase_AAA_CS"/>
</dbReference>
<protein>
    <submittedName>
        <fullName evidence="5">Spermatogenesis-associated protein 5</fullName>
    </submittedName>
</protein>
<keyword evidence="6" id="KW-1185">Reference proteome</keyword>
<dbReference type="GO" id="GO:0005524">
    <property type="term" value="F:ATP binding"/>
    <property type="evidence" value="ECO:0007669"/>
    <property type="project" value="UniProtKB-KW"/>
</dbReference>
<dbReference type="Proteomes" id="UP000054630">
    <property type="component" value="Unassembled WGS sequence"/>
</dbReference>
<dbReference type="InterPro" id="IPR003593">
    <property type="entry name" value="AAA+_ATPase"/>
</dbReference>
<dbReference type="FunFam" id="3.40.50.300:FF:000018">
    <property type="entry name" value="Cell division control 48"/>
    <property type="match status" value="1"/>
</dbReference>
<dbReference type="AlphaFoldDB" id="A0A0V0RU44"/>
<dbReference type="PANTHER" id="PTHR23077">
    <property type="entry name" value="AAA-FAMILY ATPASE"/>
    <property type="match status" value="1"/>
</dbReference>
<dbReference type="CDD" id="cd19511">
    <property type="entry name" value="RecA-like_CDC48_r2-like"/>
    <property type="match status" value="1"/>
</dbReference>
<dbReference type="FunFam" id="1.10.8.60:FF:000178">
    <property type="entry name" value="CDC48/VCP homolog, AAA superfamily"/>
    <property type="match status" value="1"/>
</dbReference>
<sequence>MKTSNSLTPSPGDRKKLNITNCNICGSTFLHRDKQKHSCTEDAPYFLRNAKYPSLYAHGLCNKDVLVVSPINVDTPDQITKLNPWYRDHVILLHPDAMQQCNFDLGDVVTVYLENAVAEPAFVWPYLFQRKFSIYSLGITKLLKLSLKLLNNDFVCIRRADTTLATEITLQAMQHYFFTKFSAFHQYCRSYLLQSVLLNEQLIAVPFYGYSCEFVVSAKGNIEGEVEEVSRQLKSCQLQNSTEDQRECEFLHGECSFPVFYKFVESTKLILLDSSVKNDRNFESLAGLHRAKSALLGHIVYPLRLLKNGTIQADALCTKSVLLYGPSGCGKTEIAIALAGEIDASMIIFDCDNPKQYVEQRNPVLYLLDNMERLSSNKKAESSCLNKVLNLIDQVNNGTSSTVLIGITSDIGHTDAQLRTRFHVEVEVSVPVAAERLEILQNLLAKFKHSLSCDDFAEIADITHGYTAADLHTLVREACGSAYIARPDQLSIDRQIMLITVEKMTPSALKEISFDIPKVRWSDVGGQTELKEKLKQMVEWPTTREEAFRRLGAKPAKGILMYGPPGCSKTMIAKALATECTFNFLPIRGPELFNKYVGESERAVRDLFRKARQVAPAIIFFDEIDALAAERETGSSGSNTVGNRVLTQLLTEMDGFESLNRVLIVAATNRPDRIDPALLRPGRLDRIVYVPLPDVMTRQDILQVRLQNTPLSEDVNLKELAEMTDGYSGAELVAVCDEAALQAIKEDVNACVVRWDHFQIGLQLVPPRTDKKLLALYDRFGRLSQ</sequence>
<evidence type="ECO:0000256" key="3">
    <source>
        <dbReference type="ARBA" id="ARBA00022840"/>
    </source>
</evidence>
<evidence type="ECO:0000259" key="4">
    <source>
        <dbReference type="SMART" id="SM00382"/>
    </source>
</evidence>
<gene>
    <name evidence="5" type="primary">SPATA5</name>
    <name evidence="5" type="ORF">T07_5951</name>
</gene>
<dbReference type="Pfam" id="PF00004">
    <property type="entry name" value="AAA"/>
    <property type="match status" value="2"/>
</dbReference>
<dbReference type="PANTHER" id="PTHR23077:SF27">
    <property type="entry name" value="ATPASE FAMILY GENE 2 PROTEIN HOMOLOG A"/>
    <property type="match status" value="1"/>
</dbReference>
<dbReference type="PROSITE" id="PS00674">
    <property type="entry name" value="AAA"/>
    <property type="match status" value="1"/>
</dbReference>
<evidence type="ECO:0000256" key="2">
    <source>
        <dbReference type="ARBA" id="ARBA00022741"/>
    </source>
</evidence>
<evidence type="ECO:0000313" key="6">
    <source>
        <dbReference type="Proteomes" id="UP000054630"/>
    </source>
</evidence>
<organism evidence="5 6">
    <name type="scientific">Trichinella nelsoni</name>
    <dbReference type="NCBI Taxonomy" id="6336"/>
    <lineage>
        <taxon>Eukaryota</taxon>
        <taxon>Metazoa</taxon>
        <taxon>Ecdysozoa</taxon>
        <taxon>Nematoda</taxon>
        <taxon>Enoplea</taxon>
        <taxon>Dorylaimia</taxon>
        <taxon>Trichinellida</taxon>
        <taxon>Trichinellidae</taxon>
        <taxon>Trichinella</taxon>
    </lineage>
</organism>
<accession>A0A0V0RU44</accession>